<dbReference type="PANTHER" id="PTHR48100:SF1">
    <property type="entry name" value="HISTIDINE PHOSPHATASE FAMILY PROTEIN-RELATED"/>
    <property type="match status" value="1"/>
</dbReference>
<dbReference type="SUPFAM" id="SSF53254">
    <property type="entry name" value="Phosphoglycerate mutase-like"/>
    <property type="match status" value="1"/>
</dbReference>
<evidence type="ECO:0000313" key="1">
    <source>
        <dbReference type="EMBL" id="KAL1598931.1"/>
    </source>
</evidence>
<name>A0ABR3R3E0_9PLEO</name>
<dbReference type="InterPro" id="IPR013078">
    <property type="entry name" value="His_Pase_superF_clade-1"/>
</dbReference>
<sequence>MARQRWTFKSQQGFFTHDDDPESWDFRATTRPFLGIKTREYATDPEFDSKKESTQWQRLEHYVRHMNTLNPTQQRYKIFYIIRHGQGVHNVKYHEVGREEWDGYWSKLSGDGNVVWEDAELTPFGKQQAEDIASFFGRGEVPLPDVIFSSPLRRCLGTTEIAYKNTLATVGDTSDSSRRPLVKEKLRERLGVHFCDKRSTRSYITSAHPLFKIEVGFTEEDELWKADVRETLDEHMFRATQLLEDIFERGGDEVIVSLTAHSGALMALFGATGWRKVPVAAGAVYPLLVVAEKVSTEVQ</sequence>
<dbReference type="InterPro" id="IPR050275">
    <property type="entry name" value="PGM_Phosphatase"/>
</dbReference>
<dbReference type="EMBL" id="JAKJXO020000011">
    <property type="protein sequence ID" value="KAL1598931.1"/>
    <property type="molecule type" value="Genomic_DNA"/>
</dbReference>
<accession>A0ABR3R3E0</accession>
<comment type="caution">
    <text evidence="1">The sequence shown here is derived from an EMBL/GenBank/DDBJ whole genome shotgun (WGS) entry which is preliminary data.</text>
</comment>
<dbReference type="Gene3D" id="3.40.50.1240">
    <property type="entry name" value="Phosphoglycerate mutase-like"/>
    <property type="match status" value="1"/>
</dbReference>
<gene>
    <name evidence="1" type="primary">PMU1_3</name>
    <name evidence="1" type="ORF">SLS60_008076</name>
</gene>
<evidence type="ECO:0000313" key="2">
    <source>
        <dbReference type="Proteomes" id="UP001521785"/>
    </source>
</evidence>
<dbReference type="Pfam" id="PF00300">
    <property type="entry name" value="His_Phos_1"/>
    <property type="match status" value="1"/>
</dbReference>
<proteinExistence type="predicted"/>
<reference evidence="1 2" key="1">
    <citation type="submission" date="2024-02" db="EMBL/GenBank/DDBJ databases">
        <title>De novo assembly and annotation of 12 fungi associated with fruit tree decline syndrome in Ontario, Canada.</title>
        <authorList>
            <person name="Sulman M."/>
            <person name="Ellouze W."/>
            <person name="Ilyukhin E."/>
        </authorList>
    </citation>
    <scope>NUCLEOTIDE SEQUENCE [LARGE SCALE GENOMIC DNA]</scope>
    <source>
        <strain evidence="1 2">M42-189</strain>
    </source>
</reference>
<keyword evidence="2" id="KW-1185">Reference proteome</keyword>
<dbReference type="PANTHER" id="PTHR48100">
    <property type="entry name" value="BROAD-SPECIFICITY PHOSPHATASE YOR283W-RELATED"/>
    <property type="match status" value="1"/>
</dbReference>
<dbReference type="InterPro" id="IPR029033">
    <property type="entry name" value="His_PPase_superfam"/>
</dbReference>
<dbReference type="CDD" id="cd07067">
    <property type="entry name" value="HP_PGM_like"/>
    <property type="match status" value="1"/>
</dbReference>
<dbReference type="SMART" id="SM00855">
    <property type="entry name" value="PGAM"/>
    <property type="match status" value="1"/>
</dbReference>
<dbReference type="Proteomes" id="UP001521785">
    <property type="component" value="Unassembled WGS sequence"/>
</dbReference>
<organism evidence="1 2">
    <name type="scientific">Paraconiothyrium brasiliense</name>
    <dbReference type="NCBI Taxonomy" id="300254"/>
    <lineage>
        <taxon>Eukaryota</taxon>
        <taxon>Fungi</taxon>
        <taxon>Dikarya</taxon>
        <taxon>Ascomycota</taxon>
        <taxon>Pezizomycotina</taxon>
        <taxon>Dothideomycetes</taxon>
        <taxon>Pleosporomycetidae</taxon>
        <taxon>Pleosporales</taxon>
        <taxon>Massarineae</taxon>
        <taxon>Didymosphaeriaceae</taxon>
        <taxon>Paraconiothyrium</taxon>
    </lineage>
</organism>
<protein>
    <submittedName>
        <fullName evidence="1">Phosphoglycerate mutase pmu1</fullName>
    </submittedName>
</protein>